<evidence type="ECO:0000256" key="12">
    <source>
        <dbReference type="ARBA" id="ARBA00024654"/>
    </source>
</evidence>
<evidence type="ECO:0000256" key="14">
    <source>
        <dbReference type="ARBA" id="ARBA00031777"/>
    </source>
</evidence>
<evidence type="ECO:0000256" key="9">
    <source>
        <dbReference type="ARBA" id="ARBA00022929"/>
    </source>
</evidence>
<evidence type="ECO:0000256" key="6">
    <source>
        <dbReference type="ARBA" id="ARBA00015130"/>
    </source>
</evidence>
<dbReference type="PRINTS" id="PR01487">
    <property type="entry name" value="LUXSPROTEIN"/>
</dbReference>
<comment type="catalytic activity">
    <reaction evidence="1">
        <text>S-(5-deoxy-D-ribos-5-yl)-L-homocysteine = (S)-4,5-dihydroxypentane-2,3-dione + L-homocysteine</text>
        <dbReference type="Rhea" id="RHEA:17753"/>
        <dbReference type="ChEBI" id="CHEBI:29484"/>
        <dbReference type="ChEBI" id="CHEBI:58195"/>
        <dbReference type="ChEBI" id="CHEBI:58199"/>
        <dbReference type="EC" id="4.4.1.21"/>
    </reaction>
</comment>
<sequence>MEKIKSFCVNHNKLKKGMYLSRVDGDAVTYDIRMAVPNSGCYLENAGIHTFEHLFATYVRNSKFSDSVIYAGPMGCRTGFYFIVRDRVSHKEAIALVRDACRFIADYKGEIPGVSAIECGNYLEHDLQKAKAYGADMCKVLENWTVEQLQYEV</sequence>
<comment type="cofactor">
    <cofactor evidence="2">
        <name>Fe cation</name>
        <dbReference type="ChEBI" id="CHEBI:24875"/>
    </cofactor>
</comment>
<evidence type="ECO:0000256" key="8">
    <source>
        <dbReference type="ARBA" id="ARBA00022723"/>
    </source>
</evidence>
<gene>
    <name evidence="15" type="ORF">H8710_00610</name>
</gene>
<dbReference type="PANTHER" id="PTHR35799:SF1">
    <property type="entry name" value="S-RIBOSYLHOMOCYSTEINE LYASE"/>
    <property type="match status" value="1"/>
</dbReference>
<evidence type="ECO:0000256" key="3">
    <source>
        <dbReference type="ARBA" id="ARBA00007311"/>
    </source>
</evidence>
<keyword evidence="7" id="KW-0673">Quorum sensing</keyword>
<dbReference type="PANTHER" id="PTHR35799">
    <property type="entry name" value="S-RIBOSYLHOMOCYSTEINE LYASE"/>
    <property type="match status" value="1"/>
</dbReference>
<dbReference type="Proteomes" id="UP000610760">
    <property type="component" value="Unassembled WGS sequence"/>
</dbReference>
<evidence type="ECO:0000256" key="5">
    <source>
        <dbReference type="ARBA" id="ARBA00012240"/>
    </source>
</evidence>
<dbReference type="GO" id="GO:0005506">
    <property type="term" value="F:iron ion binding"/>
    <property type="evidence" value="ECO:0007669"/>
    <property type="project" value="InterPro"/>
</dbReference>
<dbReference type="AlphaFoldDB" id="A0A926E2W9"/>
<dbReference type="GO" id="GO:0009372">
    <property type="term" value="P:quorum sensing"/>
    <property type="evidence" value="ECO:0007669"/>
    <property type="project" value="UniProtKB-KW"/>
</dbReference>
<evidence type="ECO:0000313" key="15">
    <source>
        <dbReference type="EMBL" id="MBC8558558.1"/>
    </source>
</evidence>
<dbReference type="Pfam" id="PF02664">
    <property type="entry name" value="LuxS"/>
    <property type="match status" value="1"/>
</dbReference>
<keyword evidence="8" id="KW-0479">Metal-binding</keyword>
<accession>A0A926E2W9</accession>
<keyword evidence="11 15" id="KW-0456">Lyase</keyword>
<evidence type="ECO:0000256" key="2">
    <source>
        <dbReference type="ARBA" id="ARBA00001962"/>
    </source>
</evidence>
<comment type="caution">
    <text evidence="15">The sequence shown here is derived from an EMBL/GenBank/DDBJ whole genome shotgun (WGS) entry which is preliminary data.</text>
</comment>
<dbReference type="InterPro" id="IPR003815">
    <property type="entry name" value="S-ribosylhomocysteinase"/>
</dbReference>
<evidence type="ECO:0000313" key="16">
    <source>
        <dbReference type="Proteomes" id="UP000610760"/>
    </source>
</evidence>
<dbReference type="SUPFAM" id="SSF63411">
    <property type="entry name" value="LuxS/MPP-like metallohydrolase"/>
    <property type="match status" value="1"/>
</dbReference>
<protein>
    <recommendedName>
        <fullName evidence="6">S-ribosylhomocysteine lyase</fullName>
        <ecNumber evidence="5">4.4.1.21</ecNumber>
    </recommendedName>
    <alternativeName>
        <fullName evidence="13">AI-2 synthesis protein</fullName>
    </alternativeName>
    <alternativeName>
        <fullName evidence="14">Autoinducer-2 production protein LuxS</fullName>
    </alternativeName>
</protein>
<dbReference type="EC" id="4.4.1.21" evidence="5"/>
<dbReference type="GO" id="GO:0043768">
    <property type="term" value="F:S-ribosylhomocysteine lyase activity"/>
    <property type="evidence" value="ECO:0007669"/>
    <property type="project" value="UniProtKB-EC"/>
</dbReference>
<comment type="function">
    <text evidence="12">Involved in the synthesis of autoinducer 2 (AI-2) which is secreted by bacteria and is used to communicate both the cell density and the metabolic potential of the environment. The regulation of gene expression in response to changes in cell density is called quorum sensing. Catalyzes the transformation of S-ribosylhomocysteine (RHC) to homocysteine (HC) and 4,5-dihydroxy-2,3-pentadione (DPD).</text>
</comment>
<evidence type="ECO:0000256" key="13">
    <source>
        <dbReference type="ARBA" id="ARBA00030600"/>
    </source>
</evidence>
<evidence type="ECO:0000256" key="4">
    <source>
        <dbReference type="ARBA" id="ARBA00011738"/>
    </source>
</evidence>
<organism evidence="15 16">
    <name type="scientific">Fumia xinanensis</name>
    <dbReference type="NCBI Taxonomy" id="2763659"/>
    <lineage>
        <taxon>Bacteria</taxon>
        <taxon>Bacillati</taxon>
        <taxon>Bacillota</taxon>
        <taxon>Clostridia</taxon>
        <taxon>Eubacteriales</taxon>
        <taxon>Oscillospiraceae</taxon>
        <taxon>Fumia</taxon>
    </lineage>
</organism>
<dbReference type="InterPro" id="IPR011249">
    <property type="entry name" value="Metalloenz_LuxS/M16"/>
</dbReference>
<dbReference type="NCBIfam" id="NF002604">
    <property type="entry name" value="PRK02260.1-4"/>
    <property type="match status" value="1"/>
</dbReference>
<dbReference type="RefSeq" id="WP_249293451.1">
    <property type="nucleotide sequence ID" value="NZ_JACRSV010000001.1"/>
</dbReference>
<reference evidence="15" key="1">
    <citation type="submission" date="2020-08" db="EMBL/GenBank/DDBJ databases">
        <title>Genome public.</title>
        <authorList>
            <person name="Liu C."/>
            <person name="Sun Q."/>
        </authorList>
    </citation>
    <scope>NUCLEOTIDE SEQUENCE</scope>
    <source>
        <strain evidence="15">NSJ-33</strain>
    </source>
</reference>
<comment type="similarity">
    <text evidence="3">Belongs to the LuxS family.</text>
</comment>
<dbReference type="Gene3D" id="3.30.1360.80">
    <property type="entry name" value="S-ribosylhomocysteinase (LuxS)"/>
    <property type="match status" value="1"/>
</dbReference>
<evidence type="ECO:0000256" key="7">
    <source>
        <dbReference type="ARBA" id="ARBA00022654"/>
    </source>
</evidence>
<keyword evidence="10" id="KW-0408">Iron</keyword>
<evidence type="ECO:0000256" key="1">
    <source>
        <dbReference type="ARBA" id="ARBA00000297"/>
    </source>
</evidence>
<name>A0A926E2W9_9FIRM</name>
<evidence type="ECO:0000256" key="10">
    <source>
        <dbReference type="ARBA" id="ARBA00023004"/>
    </source>
</evidence>
<comment type="subunit">
    <text evidence="4">Homodimer.</text>
</comment>
<dbReference type="InterPro" id="IPR037005">
    <property type="entry name" value="LuxS_sf"/>
</dbReference>
<keyword evidence="9" id="KW-0071">Autoinducer synthesis</keyword>
<dbReference type="EMBL" id="JACRSV010000001">
    <property type="protein sequence ID" value="MBC8558558.1"/>
    <property type="molecule type" value="Genomic_DNA"/>
</dbReference>
<evidence type="ECO:0000256" key="11">
    <source>
        <dbReference type="ARBA" id="ARBA00023239"/>
    </source>
</evidence>
<proteinExistence type="inferred from homology"/>
<keyword evidence="16" id="KW-1185">Reference proteome</keyword>